<feature type="binding site" evidence="7">
    <location>
        <position position="72"/>
    </location>
    <ligand>
        <name>Zn(2+)</name>
        <dbReference type="ChEBI" id="CHEBI:29105"/>
        <note>catalytic</note>
    </ligand>
</feature>
<dbReference type="PANTHER" id="PTHR11086:SF18">
    <property type="entry name" value="DEOXYCYTIDYLATE DEAMINASE"/>
    <property type="match status" value="1"/>
</dbReference>
<dbReference type="InterPro" id="IPR002125">
    <property type="entry name" value="CMP_dCMP_dom"/>
</dbReference>
<dbReference type="GO" id="GO:0008270">
    <property type="term" value="F:zinc ion binding"/>
    <property type="evidence" value="ECO:0007669"/>
    <property type="project" value="InterPro"/>
</dbReference>
<evidence type="ECO:0000256" key="6">
    <source>
        <dbReference type="PIRSR" id="PIRSR006019-1"/>
    </source>
</evidence>
<dbReference type="SUPFAM" id="SSF53927">
    <property type="entry name" value="Cytidine deaminase-like"/>
    <property type="match status" value="1"/>
</dbReference>
<evidence type="ECO:0000313" key="10">
    <source>
        <dbReference type="Proteomes" id="UP000183208"/>
    </source>
</evidence>
<sequence length="162" mass="18100">MRDSKWDERFMLLAHHLAEWSIEKGRRVGAVIVGPDNEVRSTGFNGLPRGVNDAVEERHSRITGAKYIWSCHAEQNAIFNAARIGIALKGCAIYVPWFPCVECTKAIIQSGITEVIGYELDRPNSNWAQDFAIASTMLKEANVVVRFIPRLAELPDVSDDNS</sequence>
<reference evidence="9 10" key="1">
    <citation type="submission" date="2016-10" db="EMBL/GenBank/DDBJ databases">
        <authorList>
            <person name="de Groot N.N."/>
        </authorList>
    </citation>
    <scope>NUCLEOTIDE SEQUENCE [LARGE SCALE GENOMIC DNA]</scope>
    <source>
        <strain evidence="9 10">GAS522</strain>
    </source>
</reference>
<dbReference type="GO" id="GO:0006220">
    <property type="term" value="P:pyrimidine nucleotide metabolic process"/>
    <property type="evidence" value="ECO:0007669"/>
    <property type="project" value="InterPro"/>
</dbReference>
<feature type="binding site" evidence="7">
    <location>
        <position position="103"/>
    </location>
    <ligand>
        <name>Zn(2+)</name>
        <dbReference type="ChEBI" id="CHEBI:29105"/>
        <note>catalytic</note>
    </ligand>
</feature>
<feature type="binding site" evidence="7">
    <location>
        <position position="100"/>
    </location>
    <ligand>
        <name>Zn(2+)</name>
        <dbReference type="ChEBI" id="CHEBI:29105"/>
        <note>catalytic</note>
    </ligand>
</feature>
<accession>A0A1M7E4A8</accession>
<dbReference type="EMBL" id="FNTI01000001">
    <property type="protein sequence ID" value="SED90118.1"/>
    <property type="molecule type" value="Genomic_DNA"/>
</dbReference>
<organism evidence="9 10">
    <name type="scientific">Bradyrhizobium lablabi</name>
    <dbReference type="NCBI Taxonomy" id="722472"/>
    <lineage>
        <taxon>Bacteria</taxon>
        <taxon>Pseudomonadati</taxon>
        <taxon>Pseudomonadota</taxon>
        <taxon>Alphaproteobacteria</taxon>
        <taxon>Hyphomicrobiales</taxon>
        <taxon>Nitrobacteraceae</taxon>
        <taxon>Bradyrhizobium</taxon>
    </lineage>
</organism>
<protein>
    <submittedName>
        <fullName evidence="9">dCMP deaminase</fullName>
    </submittedName>
</protein>
<evidence type="ECO:0000256" key="4">
    <source>
        <dbReference type="ARBA" id="ARBA00022801"/>
    </source>
</evidence>
<dbReference type="PIRSF" id="PIRSF006019">
    <property type="entry name" value="dCMP_deaminase"/>
    <property type="match status" value="1"/>
</dbReference>
<dbReference type="InterPro" id="IPR016193">
    <property type="entry name" value="Cytidine_deaminase-like"/>
</dbReference>
<evidence type="ECO:0000256" key="1">
    <source>
        <dbReference type="ARBA" id="ARBA00001947"/>
    </source>
</evidence>
<evidence type="ECO:0000256" key="2">
    <source>
        <dbReference type="ARBA" id="ARBA00006576"/>
    </source>
</evidence>
<keyword evidence="3 7" id="KW-0479">Metal-binding</keyword>
<comment type="similarity">
    <text evidence="2">Belongs to the cytidine and deoxycytidylate deaminase family.</text>
</comment>
<proteinExistence type="inferred from homology"/>
<dbReference type="RefSeq" id="WP_283806846.1">
    <property type="nucleotide sequence ID" value="NZ_FNTI01000001.1"/>
</dbReference>
<keyword evidence="5 7" id="KW-0862">Zinc</keyword>
<dbReference type="InterPro" id="IPR016473">
    <property type="entry name" value="dCMP_deaminase"/>
</dbReference>
<evidence type="ECO:0000256" key="3">
    <source>
        <dbReference type="ARBA" id="ARBA00022723"/>
    </source>
</evidence>
<dbReference type="Pfam" id="PF00383">
    <property type="entry name" value="dCMP_cyt_deam_1"/>
    <property type="match status" value="1"/>
</dbReference>
<comment type="cofactor">
    <cofactor evidence="1 7">
        <name>Zn(2+)</name>
        <dbReference type="ChEBI" id="CHEBI:29105"/>
    </cofactor>
</comment>
<feature type="active site" description="Proton donor" evidence="6">
    <location>
        <position position="74"/>
    </location>
</feature>
<dbReference type="Proteomes" id="UP000183208">
    <property type="component" value="Unassembled WGS sequence"/>
</dbReference>
<dbReference type="PANTHER" id="PTHR11086">
    <property type="entry name" value="DEOXYCYTIDYLATE DEAMINASE-RELATED"/>
    <property type="match status" value="1"/>
</dbReference>
<dbReference type="CDD" id="cd01286">
    <property type="entry name" value="deoxycytidylate_deaminase"/>
    <property type="match status" value="1"/>
</dbReference>
<dbReference type="GO" id="GO:0005737">
    <property type="term" value="C:cytoplasm"/>
    <property type="evidence" value="ECO:0007669"/>
    <property type="project" value="TreeGrafter"/>
</dbReference>
<dbReference type="AlphaFoldDB" id="A0A1M7E4A8"/>
<dbReference type="InterPro" id="IPR015517">
    <property type="entry name" value="dCMP_deaminase-rel"/>
</dbReference>
<evidence type="ECO:0000313" key="9">
    <source>
        <dbReference type="EMBL" id="SED90118.1"/>
    </source>
</evidence>
<keyword evidence="4" id="KW-0378">Hydrolase</keyword>
<name>A0A1M7E4A8_9BRAD</name>
<evidence type="ECO:0000256" key="5">
    <source>
        <dbReference type="ARBA" id="ARBA00022833"/>
    </source>
</evidence>
<dbReference type="GO" id="GO:0004132">
    <property type="term" value="F:dCMP deaminase activity"/>
    <property type="evidence" value="ECO:0007669"/>
    <property type="project" value="InterPro"/>
</dbReference>
<evidence type="ECO:0000259" key="8">
    <source>
        <dbReference type="PROSITE" id="PS51747"/>
    </source>
</evidence>
<dbReference type="Gene3D" id="3.40.140.10">
    <property type="entry name" value="Cytidine Deaminase, domain 2"/>
    <property type="match status" value="1"/>
</dbReference>
<dbReference type="PROSITE" id="PS51747">
    <property type="entry name" value="CYT_DCMP_DEAMINASES_2"/>
    <property type="match status" value="1"/>
</dbReference>
<evidence type="ECO:0000256" key="7">
    <source>
        <dbReference type="PIRSR" id="PIRSR006019-2"/>
    </source>
</evidence>
<dbReference type="InterPro" id="IPR016192">
    <property type="entry name" value="APOBEC/CMP_deaminase_Zn-bd"/>
</dbReference>
<feature type="domain" description="CMP/dCMP-type deaminase" evidence="8">
    <location>
        <begin position="5"/>
        <end position="138"/>
    </location>
</feature>
<dbReference type="InterPro" id="IPR035105">
    <property type="entry name" value="Deoxycytidylate_deaminase_dom"/>
</dbReference>
<gene>
    <name evidence="9" type="ORF">SAMN05444171_5589</name>
</gene>
<dbReference type="PROSITE" id="PS00903">
    <property type="entry name" value="CYT_DCMP_DEAMINASES_1"/>
    <property type="match status" value="1"/>
</dbReference>